<feature type="domain" description="AMP-dependent synthetase/ligase" evidence="1">
    <location>
        <begin position="185"/>
        <end position="309"/>
    </location>
</feature>
<dbReference type="PANTHER" id="PTHR43845:SF1">
    <property type="entry name" value="BLR5969 PROTEIN"/>
    <property type="match status" value="1"/>
</dbReference>
<gene>
    <name evidence="2" type="ORF">DFH01_10260</name>
</gene>
<accession>A0A317FDS9</accession>
<name>A0A317FDS9_9PROT</name>
<dbReference type="PANTHER" id="PTHR43845">
    <property type="entry name" value="BLR5969 PROTEIN"/>
    <property type="match status" value="1"/>
</dbReference>
<dbReference type="SUPFAM" id="SSF56801">
    <property type="entry name" value="Acetyl-CoA synthetase-like"/>
    <property type="match status" value="1"/>
</dbReference>
<dbReference type="InterPro" id="IPR042099">
    <property type="entry name" value="ANL_N_sf"/>
</dbReference>
<evidence type="ECO:0000313" key="2">
    <source>
        <dbReference type="EMBL" id="PWS37231.1"/>
    </source>
</evidence>
<dbReference type="Proteomes" id="UP000245765">
    <property type="component" value="Unassembled WGS sequence"/>
</dbReference>
<evidence type="ECO:0000313" key="3">
    <source>
        <dbReference type="Proteomes" id="UP000245765"/>
    </source>
</evidence>
<dbReference type="RefSeq" id="WP_109870340.1">
    <property type="nucleotide sequence ID" value="NZ_QGNA01000002.1"/>
</dbReference>
<reference evidence="3" key="1">
    <citation type="submission" date="2018-05" db="EMBL/GenBank/DDBJ databases">
        <authorList>
            <person name="Du Z."/>
            <person name="Wang X."/>
        </authorList>
    </citation>
    <scope>NUCLEOTIDE SEQUENCE [LARGE SCALE GENOMIC DNA]</scope>
    <source>
        <strain evidence="3">CQN31</strain>
    </source>
</reference>
<dbReference type="Gene3D" id="3.40.50.12780">
    <property type="entry name" value="N-terminal domain of ligase-like"/>
    <property type="match status" value="1"/>
</dbReference>
<dbReference type="OrthoDB" id="580775at2"/>
<dbReference type="InterPro" id="IPR000873">
    <property type="entry name" value="AMP-dep_synth/lig_dom"/>
</dbReference>
<proteinExistence type="predicted"/>
<keyword evidence="3" id="KW-1185">Reference proteome</keyword>
<sequence>MDTGKTSDFPADWEVITAERHAALRATLDLAATRHALTRRKLAEAGLTRADLVTPADLARLPVTTKAELMERPADAVLDLDGAELPEEQRVVWDTMYTTGSSSGRPTPFVSTTSDFWDILVVQRRMLEIRGVTQGDRIANLFPLTRHPHGAFIRVLHAAAALHIPVVSALPGNPGPGFTVGQELDAVVATLARARPTILWGVPSYMRRVVARAGELGVALPDIRLVFVTGEGLSEEGRGDLLARLAAIGAPDARVSISYGMTEIQGGLVECAAGQGLHNPHPEAIAIDVVDPITHAPLPDGEEGLILLSHMRRRGTLLLRYAVGDLGVRSTARCPHCGRVTERILGTPRRADDLTKIRGMLVNPALALAAVEGVAAVRDFRFEISRSGALGMDEFMLTVVAEPGAAPEGLLAQRVKDAIGVTPRVTLVERIEGESWKAKRWLDQRGG</sequence>
<organism evidence="2 3">
    <name type="scientific">Falsiroseomonas bella</name>
    <dbReference type="NCBI Taxonomy" id="2184016"/>
    <lineage>
        <taxon>Bacteria</taxon>
        <taxon>Pseudomonadati</taxon>
        <taxon>Pseudomonadota</taxon>
        <taxon>Alphaproteobacteria</taxon>
        <taxon>Acetobacterales</taxon>
        <taxon>Roseomonadaceae</taxon>
        <taxon>Falsiroseomonas</taxon>
    </lineage>
</organism>
<dbReference type="Pfam" id="PF00501">
    <property type="entry name" value="AMP-binding"/>
    <property type="match status" value="1"/>
</dbReference>
<dbReference type="Gene3D" id="3.30.300.30">
    <property type="match status" value="1"/>
</dbReference>
<protein>
    <recommendedName>
        <fullName evidence="1">AMP-dependent synthetase/ligase domain-containing protein</fullName>
    </recommendedName>
</protein>
<evidence type="ECO:0000259" key="1">
    <source>
        <dbReference type="Pfam" id="PF00501"/>
    </source>
</evidence>
<dbReference type="EMBL" id="QGNA01000002">
    <property type="protein sequence ID" value="PWS37231.1"/>
    <property type="molecule type" value="Genomic_DNA"/>
</dbReference>
<comment type="caution">
    <text evidence="2">The sequence shown here is derived from an EMBL/GenBank/DDBJ whole genome shotgun (WGS) entry which is preliminary data.</text>
</comment>
<dbReference type="InterPro" id="IPR045851">
    <property type="entry name" value="AMP-bd_C_sf"/>
</dbReference>
<dbReference type="AlphaFoldDB" id="A0A317FDS9"/>